<dbReference type="PANTHER" id="PTHR11705:SF91">
    <property type="entry name" value="FI01817P-RELATED"/>
    <property type="match status" value="1"/>
</dbReference>
<dbReference type="SMART" id="SM00254">
    <property type="entry name" value="ShKT"/>
    <property type="match status" value="1"/>
</dbReference>
<evidence type="ECO:0000256" key="8">
    <source>
        <dbReference type="ARBA" id="ARBA00022833"/>
    </source>
</evidence>
<accession>A0A915JAT4</accession>
<dbReference type="GO" id="GO:0006508">
    <property type="term" value="P:proteolysis"/>
    <property type="evidence" value="ECO:0007669"/>
    <property type="project" value="UniProtKB-KW"/>
</dbReference>
<keyword evidence="6" id="KW-0732">Signal</keyword>
<dbReference type="InterPro" id="IPR000834">
    <property type="entry name" value="Peptidase_M14"/>
</dbReference>
<evidence type="ECO:0000256" key="9">
    <source>
        <dbReference type="ARBA" id="ARBA00023049"/>
    </source>
</evidence>
<evidence type="ECO:0000256" key="3">
    <source>
        <dbReference type="ARBA" id="ARBA00022645"/>
    </source>
</evidence>
<name>A0A915JAT4_ROMCU</name>
<keyword evidence="4" id="KW-0645">Protease</keyword>
<dbReference type="InterPro" id="IPR003582">
    <property type="entry name" value="ShKT_dom"/>
</dbReference>
<comment type="cofactor">
    <cofactor evidence="1">
        <name>Zn(2+)</name>
        <dbReference type="ChEBI" id="CHEBI:29105"/>
    </cofactor>
</comment>
<dbReference type="SUPFAM" id="SSF53187">
    <property type="entry name" value="Zn-dependent exopeptidases"/>
    <property type="match status" value="1"/>
</dbReference>
<protein>
    <submittedName>
        <fullName evidence="14">Peptidase M14 carboxypeptidase A domain-containing protein</fullName>
    </submittedName>
</protein>
<dbReference type="GO" id="GO:0008270">
    <property type="term" value="F:zinc ion binding"/>
    <property type="evidence" value="ECO:0007669"/>
    <property type="project" value="InterPro"/>
</dbReference>
<reference evidence="14" key="1">
    <citation type="submission" date="2022-11" db="UniProtKB">
        <authorList>
            <consortium name="WormBaseParasite"/>
        </authorList>
    </citation>
    <scope>IDENTIFICATION</scope>
</reference>
<dbReference type="GO" id="GO:0004181">
    <property type="term" value="F:metallocarboxypeptidase activity"/>
    <property type="evidence" value="ECO:0007669"/>
    <property type="project" value="InterPro"/>
</dbReference>
<dbReference type="InterPro" id="IPR057246">
    <property type="entry name" value="CARBOXYPEPT_ZN_1"/>
</dbReference>
<sequence>MLEVNKTGRKERFSASKTETEISMEYSSLQFYLLLLFVTIIYVSPNENQDSHILIRARPSNDEQLQFLKSMLKMPSKFGVDFWTESLKLSFPVDIMVESGRFEEFKANFDKVGLKYNVTMENVRKIIETQSKKHRIKNLIGKFAQRDDASSGFRIDRYNSYMQIVEYLKRLQDTFPDIVLTFAIGNSYENRPLQVIKIGRNTGIAKKSVWIDAGIHAREWISPATALYIINELVTKYSSDNEIRKYVDTLDWHIMPVLNADGYEYSRTSTVTRVRLWRKNRKPDPFCQRQSNCCDGVDLNRNFDFSWGQAGSSNYQCEDQYSGLHAFSEPETAAVRDYLTPRAASFGAFITLHSYSQIFIYPFGHAIKSYPVDVADLHKVAVKAKNAILASSSNKTRYIVGTGADTLYPASGGSVDWAKHALGIKYSYLLELRPSESGINGFLLDEAEISPTGRETFDGLKVVADAVLAMDPPSASPVARNPLQPDMITEFVTNCFNEHERCSWYASLGFCFNKPDVQESCRLACRICDQ</sequence>
<dbReference type="Proteomes" id="UP000887565">
    <property type="component" value="Unplaced"/>
</dbReference>
<evidence type="ECO:0000313" key="14">
    <source>
        <dbReference type="WBParaSite" id="nRc.2.0.1.t23603-RA"/>
    </source>
</evidence>
<evidence type="ECO:0000256" key="5">
    <source>
        <dbReference type="ARBA" id="ARBA00022723"/>
    </source>
</evidence>
<feature type="active site" description="Proton donor/acceptor" evidence="11">
    <location>
        <position position="431"/>
    </location>
</feature>
<organism evidence="13 14">
    <name type="scientific">Romanomermis culicivorax</name>
    <name type="common">Nematode worm</name>
    <dbReference type="NCBI Taxonomy" id="13658"/>
    <lineage>
        <taxon>Eukaryota</taxon>
        <taxon>Metazoa</taxon>
        <taxon>Ecdysozoa</taxon>
        <taxon>Nematoda</taxon>
        <taxon>Enoplea</taxon>
        <taxon>Dorylaimia</taxon>
        <taxon>Mermithida</taxon>
        <taxon>Mermithoidea</taxon>
        <taxon>Mermithidae</taxon>
        <taxon>Romanomermis</taxon>
    </lineage>
</organism>
<dbReference type="GO" id="GO:0005615">
    <property type="term" value="C:extracellular space"/>
    <property type="evidence" value="ECO:0007669"/>
    <property type="project" value="TreeGrafter"/>
</dbReference>
<keyword evidence="5" id="KW-0479">Metal-binding</keyword>
<evidence type="ECO:0000313" key="13">
    <source>
        <dbReference type="Proteomes" id="UP000887565"/>
    </source>
</evidence>
<evidence type="ECO:0000256" key="10">
    <source>
        <dbReference type="ARBA" id="ARBA00023157"/>
    </source>
</evidence>
<proteinExistence type="inferred from homology"/>
<dbReference type="FunFam" id="3.40.630.10:FF:000056">
    <property type="entry name" value="Zinc carboxypeptidase"/>
    <property type="match status" value="1"/>
</dbReference>
<dbReference type="OMA" id="DSHILIR"/>
<dbReference type="InterPro" id="IPR003146">
    <property type="entry name" value="M14A_act_pep"/>
</dbReference>
<evidence type="ECO:0000259" key="12">
    <source>
        <dbReference type="PROSITE" id="PS52035"/>
    </source>
</evidence>
<dbReference type="InterPro" id="IPR036990">
    <property type="entry name" value="M14A-like_propep"/>
</dbReference>
<keyword evidence="8" id="KW-0862">Zinc</keyword>
<dbReference type="PROSITE" id="PS00132">
    <property type="entry name" value="CARBOXYPEPT_ZN_1"/>
    <property type="match status" value="1"/>
</dbReference>
<dbReference type="WBParaSite" id="nRc.2.0.1.t23603-RA">
    <property type="protein sequence ID" value="nRc.2.0.1.t23603-RA"/>
    <property type="gene ID" value="nRc.2.0.1.g23603"/>
</dbReference>
<evidence type="ECO:0000256" key="2">
    <source>
        <dbReference type="ARBA" id="ARBA00005988"/>
    </source>
</evidence>
<evidence type="ECO:0000256" key="4">
    <source>
        <dbReference type="ARBA" id="ARBA00022670"/>
    </source>
</evidence>
<dbReference type="PANTHER" id="PTHR11705">
    <property type="entry name" value="PROTEASE FAMILY M14 CARBOXYPEPTIDASE A,B"/>
    <property type="match status" value="1"/>
</dbReference>
<evidence type="ECO:0000256" key="6">
    <source>
        <dbReference type="ARBA" id="ARBA00022729"/>
    </source>
</evidence>
<keyword evidence="13" id="KW-1185">Reference proteome</keyword>
<dbReference type="AlphaFoldDB" id="A0A915JAT4"/>
<dbReference type="Gene3D" id="3.30.70.340">
    <property type="entry name" value="Metallocarboxypeptidase-like"/>
    <property type="match status" value="1"/>
</dbReference>
<evidence type="ECO:0000256" key="1">
    <source>
        <dbReference type="ARBA" id="ARBA00001947"/>
    </source>
</evidence>
<dbReference type="SUPFAM" id="SSF54897">
    <property type="entry name" value="Protease propeptides/inhibitors"/>
    <property type="match status" value="1"/>
</dbReference>
<dbReference type="PROSITE" id="PS52035">
    <property type="entry name" value="PEPTIDASE_M14"/>
    <property type="match status" value="1"/>
</dbReference>
<dbReference type="Gene3D" id="3.40.630.10">
    <property type="entry name" value="Zn peptidases"/>
    <property type="match status" value="1"/>
</dbReference>
<evidence type="ECO:0000256" key="7">
    <source>
        <dbReference type="ARBA" id="ARBA00022801"/>
    </source>
</evidence>
<comment type="similarity">
    <text evidence="2 11">Belongs to the peptidase M14 family.</text>
</comment>
<dbReference type="CDD" id="cd03860">
    <property type="entry name" value="M14_CP_A-B_like"/>
    <property type="match status" value="1"/>
</dbReference>
<dbReference type="SMART" id="SM00631">
    <property type="entry name" value="Zn_pept"/>
    <property type="match status" value="1"/>
</dbReference>
<dbReference type="Pfam" id="PF02244">
    <property type="entry name" value="Propep_M14"/>
    <property type="match status" value="1"/>
</dbReference>
<dbReference type="PROSITE" id="PS00133">
    <property type="entry name" value="CARBOXYPEPT_ZN_2"/>
    <property type="match status" value="1"/>
</dbReference>
<keyword evidence="3" id="KW-0121">Carboxypeptidase</keyword>
<keyword evidence="10" id="KW-1015">Disulfide bond</keyword>
<keyword evidence="9" id="KW-0482">Metalloprotease</keyword>
<evidence type="ECO:0000256" key="11">
    <source>
        <dbReference type="PROSITE-ProRule" id="PRU01379"/>
    </source>
</evidence>
<dbReference type="Pfam" id="PF00246">
    <property type="entry name" value="Peptidase_M14"/>
    <property type="match status" value="1"/>
</dbReference>
<keyword evidence="7" id="KW-0378">Hydrolase</keyword>
<feature type="domain" description="Peptidase M14" evidence="12">
    <location>
        <begin position="157"/>
        <end position="467"/>
    </location>
</feature>
<dbReference type="PRINTS" id="PR00765">
    <property type="entry name" value="CRBOXYPTASEA"/>
</dbReference>
<dbReference type="InterPro" id="IPR057247">
    <property type="entry name" value="CARBOXYPEPT_ZN_2"/>
</dbReference>